<keyword evidence="2" id="KW-1185">Reference proteome</keyword>
<dbReference type="HOGENOM" id="CLU_1787875_0_0_1"/>
<evidence type="ECO:0000313" key="2">
    <source>
        <dbReference type="Proteomes" id="UP000022910"/>
    </source>
</evidence>
<accession>A0A015K3X7</accession>
<dbReference type="OrthoDB" id="2403728at2759"/>
<dbReference type="AlphaFoldDB" id="A0A015K3X7"/>
<protein>
    <recommendedName>
        <fullName evidence="3">HAT C-terminal dimerisation domain-containing protein</fullName>
    </recommendedName>
</protein>
<organism evidence="1 2">
    <name type="scientific">Rhizophagus irregularis (strain DAOM 197198w)</name>
    <name type="common">Glomus intraradices</name>
    <dbReference type="NCBI Taxonomy" id="1432141"/>
    <lineage>
        <taxon>Eukaryota</taxon>
        <taxon>Fungi</taxon>
        <taxon>Fungi incertae sedis</taxon>
        <taxon>Mucoromycota</taxon>
        <taxon>Glomeromycotina</taxon>
        <taxon>Glomeromycetes</taxon>
        <taxon>Glomerales</taxon>
        <taxon>Glomeraceae</taxon>
        <taxon>Rhizophagus</taxon>
    </lineage>
</organism>
<evidence type="ECO:0008006" key="3">
    <source>
        <dbReference type="Google" id="ProtNLM"/>
    </source>
</evidence>
<gene>
    <name evidence="1" type="ORF">RirG_237540</name>
</gene>
<dbReference type="Proteomes" id="UP000022910">
    <property type="component" value="Unassembled WGS sequence"/>
</dbReference>
<proteinExistence type="predicted"/>
<evidence type="ECO:0000313" key="1">
    <source>
        <dbReference type="EMBL" id="EXX54121.1"/>
    </source>
</evidence>
<sequence>MHGIMPHNADCERVFSILGWYLSKRCTKINIDRLQAMAQVHSYLLMNAKSELKFLDDEITSEELDETLNQIVSSINNGVDLFDDSDNNNLEIDLVFDDINEIEETVNLEDVNNYELEVSNFINLSTSILDDKDDDIGNNKGDEESIMHHGDLSFDVDELIDKFELIQS</sequence>
<dbReference type="EMBL" id="JEMT01028615">
    <property type="protein sequence ID" value="EXX54121.1"/>
    <property type="molecule type" value="Genomic_DNA"/>
</dbReference>
<comment type="caution">
    <text evidence="1">The sequence shown here is derived from an EMBL/GenBank/DDBJ whole genome shotgun (WGS) entry which is preliminary data.</text>
</comment>
<reference evidence="1 2" key="1">
    <citation type="submission" date="2014-02" db="EMBL/GenBank/DDBJ databases">
        <title>Single nucleus genome sequencing reveals high similarity among nuclei of an endomycorrhizal fungus.</title>
        <authorList>
            <person name="Lin K."/>
            <person name="Geurts R."/>
            <person name="Zhang Z."/>
            <person name="Limpens E."/>
            <person name="Saunders D.G."/>
            <person name="Mu D."/>
            <person name="Pang E."/>
            <person name="Cao H."/>
            <person name="Cha H."/>
            <person name="Lin T."/>
            <person name="Zhou Q."/>
            <person name="Shang Y."/>
            <person name="Li Y."/>
            <person name="Ivanov S."/>
            <person name="Sharma T."/>
            <person name="Velzen R.V."/>
            <person name="Ruijter N.D."/>
            <person name="Aanen D.K."/>
            <person name="Win J."/>
            <person name="Kamoun S."/>
            <person name="Bisseling T."/>
            <person name="Huang S."/>
        </authorList>
    </citation>
    <scope>NUCLEOTIDE SEQUENCE [LARGE SCALE GENOMIC DNA]</scope>
    <source>
        <strain evidence="2">DAOM197198w</strain>
    </source>
</reference>
<name>A0A015K3X7_RHIIW</name>